<evidence type="ECO:0000313" key="3">
    <source>
        <dbReference type="Proteomes" id="UP000054217"/>
    </source>
</evidence>
<dbReference type="SUPFAM" id="SSF52540">
    <property type="entry name" value="P-loop containing nucleoside triphosphate hydrolases"/>
    <property type="match status" value="1"/>
</dbReference>
<dbReference type="Proteomes" id="UP000054217">
    <property type="component" value="Unassembled WGS sequence"/>
</dbReference>
<dbReference type="InterPro" id="IPR027417">
    <property type="entry name" value="P-loop_NTPase"/>
</dbReference>
<dbReference type="PANTHER" id="PTHR43788:SF8">
    <property type="entry name" value="DNA-BINDING PROTEIN SMUBP-2"/>
    <property type="match status" value="1"/>
</dbReference>
<evidence type="ECO:0000259" key="1">
    <source>
        <dbReference type="Pfam" id="PF13086"/>
    </source>
</evidence>
<gene>
    <name evidence="2" type="ORF">M404DRAFT_18022</name>
</gene>
<proteinExistence type="predicted"/>
<evidence type="ECO:0000313" key="2">
    <source>
        <dbReference type="EMBL" id="KIO15202.1"/>
    </source>
</evidence>
<reference evidence="3" key="2">
    <citation type="submission" date="2015-01" db="EMBL/GenBank/DDBJ databases">
        <title>Evolutionary Origins and Diversification of the Mycorrhizal Mutualists.</title>
        <authorList>
            <consortium name="DOE Joint Genome Institute"/>
            <consortium name="Mycorrhizal Genomics Consortium"/>
            <person name="Kohler A."/>
            <person name="Kuo A."/>
            <person name="Nagy L.G."/>
            <person name="Floudas D."/>
            <person name="Copeland A."/>
            <person name="Barry K.W."/>
            <person name="Cichocki N."/>
            <person name="Veneault-Fourrey C."/>
            <person name="LaButti K."/>
            <person name="Lindquist E.A."/>
            <person name="Lipzen A."/>
            <person name="Lundell T."/>
            <person name="Morin E."/>
            <person name="Murat C."/>
            <person name="Riley R."/>
            <person name="Ohm R."/>
            <person name="Sun H."/>
            <person name="Tunlid A."/>
            <person name="Henrissat B."/>
            <person name="Grigoriev I.V."/>
            <person name="Hibbett D.S."/>
            <person name="Martin F."/>
        </authorList>
    </citation>
    <scope>NUCLEOTIDE SEQUENCE [LARGE SCALE GENOMIC DNA]</scope>
    <source>
        <strain evidence="3">Marx 270</strain>
    </source>
</reference>
<accession>A0A0C3L094</accession>
<dbReference type="GO" id="GO:0043139">
    <property type="term" value="F:5'-3' DNA helicase activity"/>
    <property type="evidence" value="ECO:0007669"/>
    <property type="project" value="TreeGrafter"/>
</dbReference>
<dbReference type="STRING" id="870435.A0A0C3L094"/>
<dbReference type="PANTHER" id="PTHR43788">
    <property type="entry name" value="DNA2/NAM7 HELICASE FAMILY MEMBER"/>
    <property type="match status" value="1"/>
</dbReference>
<dbReference type="Pfam" id="PF13086">
    <property type="entry name" value="AAA_11"/>
    <property type="match status" value="1"/>
</dbReference>
<dbReference type="EMBL" id="KN831944">
    <property type="protein sequence ID" value="KIO15202.1"/>
    <property type="molecule type" value="Genomic_DNA"/>
</dbReference>
<dbReference type="Gene3D" id="3.40.50.300">
    <property type="entry name" value="P-loop containing nucleotide triphosphate hydrolases"/>
    <property type="match status" value="2"/>
</dbReference>
<dbReference type="InterPro" id="IPR050534">
    <property type="entry name" value="Coronavir_polyprotein_1ab"/>
</dbReference>
<dbReference type="InParanoid" id="A0A0C3L094"/>
<sequence>MSHTLSTVTPKLFRNYSSPIVFETSSDDFLGAWHGAIGISASYQCNCRLGAVTFSSPSKALVVHLTNGDIPLGSINRNKRHKIIRGRSLLQKHILCNANYQKYSFEMDRIAIASYLDMALCINGAVDMLSVSLSDRRSLQALMKATGSELTLHQPNVKALFFNNESPSVSDSNPAQQVWATCQVAILPHMITRFRALERIRTETIPDEGLIVRASSFFAILKGGSTLLLDPFFKVIWLPNEPSCWPPSDHLQPKIPIYSPNPDLKVNTSQESAIEKILSTSDEDRVVLIQGPPGTGKTRVVTVAITSIVSFPAASSRTAWTAAQSNVAAKNIAEKFDKIGFYQFALLVSKEFHFDWCVSICTEILLFDKCQRHEHFYKKLEPRLIRSDAFSDGVVSADRQLRGGLGEPDRNRKLPSVSRRFTHTLTKIVFIGDPKQLPPYGQEDIPTLQSIFGVEHLRKKHYSRIFIVNRMPSAIGNFVSQKVYDGGGREQQQLEKSWINRSEARVVVRIARAYQTKGVGFRISTPHDDQHALSEHEFDWKRQELHHEDSLHLAPGNEAEHIIISADRTDRLGFLANH</sequence>
<dbReference type="InterPro" id="IPR041677">
    <property type="entry name" value="DNA2/NAM7_AAA_11"/>
</dbReference>
<reference evidence="2 3" key="1">
    <citation type="submission" date="2014-04" db="EMBL/GenBank/DDBJ databases">
        <authorList>
            <consortium name="DOE Joint Genome Institute"/>
            <person name="Kuo A."/>
            <person name="Kohler A."/>
            <person name="Costa M.D."/>
            <person name="Nagy L.G."/>
            <person name="Floudas D."/>
            <person name="Copeland A."/>
            <person name="Barry K.W."/>
            <person name="Cichocki N."/>
            <person name="Veneault-Fourrey C."/>
            <person name="LaButti K."/>
            <person name="Lindquist E.A."/>
            <person name="Lipzen A."/>
            <person name="Lundell T."/>
            <person name="Morin E."/>
            <person name="Murat C."/>
            <person name="Sun H."/>
            <person name="Tunlid A."/>
            <person name="Henrissat B."/>
            <person name="Grigoriev I.V."/>
            <person name="Hibbett D.S."/>
            <person name="Martin F."/>
            <person name="Nordberg H.P."/>
            <person name="Cantor M.N."/>
            <person name="Hua S.X."/>
        </authorList>
    </citation>
    <scope>NUCLEOTIDE SEQUENCE [LARGE SCALE GENOMIC DNA]</scope>
    <source>
        <strain evidence="2 3">Marx 270</strain>
    </source>
</reference>
<organism evidence="2 3">
    <name type="scientific">Pisolithus tinctorius Marx 270</name>
    <dbReference type="NCBI Taxonomy" id="870435"/>
    <lineage>
        <taxon>Eukaryota</taxon>
        <taxon>Fungi</taxon>
        <taxon>Dikarya</taxon>
        <taxon>Basidiomycota</taxon>
        <taxon>Agaricomycotina</taxon>
        <taxon>Agaricomycetes</taxon>
        <taxon>Agaricomycetidae</taxon>
        <taxon>Boletales</taxon>
        <taxon>Sclerodermatineae</taxon>
        <taxon>Pisolithaceae</taxon>
        <taxon>Pisolithus</taxon>
    </lineage>
</organism>
<name>A0A0C3L094_PISTI</name>
<dbReference type="OrthoDB" id="6513042at2759"/>
<dbReference type="AlphaFoldDB" id="A0A0C3L094"/>
<feature type="domain" description="DNA2/NAM7 helicase helicase" evidence="1">
    <location>
        <begin position="266"/>
        <end position="337"/>
    </location>
</feature>
<protein>
    <recommendedName>
        <fullName evidence="1">DNA2/NAM7 helicase helicase domain-containing protein</fullName>
    </recommendedName>
</protein>
<keyword evidence="3" id="KW-1185">Reference proteome</keyword>
<dbReference type="HOGENOM" id="CLU_010083_0_0_1"/>